<evidence type="ECO:0000313" key="2">
    <source>
        <dbReference type="EMBL" id="CAB5034280.1"/>
    </source>
</evidence>
<evidence type="ECO:0000256" key="1">
    <source>
        <dbReference type="SAM" id="MobiDB-lite"/>
    </source>
</evidence>
<reference evidence="2" key="1">
    <citation type="submission" date="2020-05" db="EMBL/GenBank/DDBJ databases">
        <authorList>
            <person name="Chiriac C."/>
            <person name="Salcher M."/>
            <person name="Ghai R."/>
            <person name="Kavagutti S V."/>
        </authorList>
    </citation>
    <scope>NUCLEOTIDE SEQUENCE</scope>
</reference>
<organism evidence="2">
    <name type="scientific">freshwater metagenome</name>
    <dbReference type="NCBI Taxonomy" id="449393"/>
    <lineage>
        <taxon>unclassified sequences</taxon>
        <taxon>metagenomes</taxon>
        <taxon>ecological metagenomes</taxon>
    </lineage>
</organism>
<gene>
    <name evidence="2" type="ORF">UFOPK4121_01711</name>
</gene>
<feature type="region of interest" description="Disordered" evidence="1">
    <location>
        <begin position="1"/>
        <end position="25"/>
    </location>
</feature>
<accession>A0A6J7S1C9</accession>
<proteinExistence type="predicted"/>
<protein>
    <submittedName>
        <fullName evidence="2">Unannotated protein</fullName>
    </submittedName>
</protein>
<dbReference type="EMBL" id="CAFBPQ010000109">
    <property type="protein sequence ID" value="CAB5034280.1"/>
    <property type="molecule type" value="Genomic_DNA"/>
</dbReference>
<dbReference type="AlphaFoldDB" id="A0A6J7S1C9"/>
<name>A0A6J7S1C9_9ZZZZ</name>
<sequence length="71" mass="7265">MQIPLEPAVSQGSDEGRPAAQSDLGAPAATAFHELARLVATDLLPPLEMAGCTARILEIMAAAASPKRATP</sequence>